<feature type="region of interest" description="Disordered" evidence="2">
    <location>
        <begin position="16"/>
        <end position="77"/>
    </location>
</feature>
<sequence>MSREISGLKHSNSTLSLNTLPMWDSSDPDRHPPPLPLNPDPQILSGSPTRSSQLYGSTRSRTVSPVRQTMKPVTLNSPSNDRIAEILHLLSKIHDTLKDVDATSKLSDATIRKSEKDVDSLLRRSKDNAVDLVSLRDKIYSSEIFLSHQLQDIHDVMSKGNATGSNGTATGAISAGYLAKVDELKGLWDNGSLSMSELLDFNRSQLDALQSLNDALSKSTQLSSEQLDCLKTQLEGIQKTQVENADNEKDVNVQTINVLHDLRRILTLEDKSEVILREIRKHERVTDGYTKDLKESLQKTQEMLTALSRSTLEDKDAIANQMHNVNASIASLRDQTQLKDETAIADVVRSSQAQVTEVLGRLQLDVKSRIQSVLSSLESNDRTVAAIEDLKSFIATRSDSSLESTIHEHEKLDQILKDIGVLSSNMAPLSLLPEIHASFLESATQFNTYIIGEHSKLMSEVETLRQEKLNLVSELSALESVVATRSEQLEILEKRAENFQLRLTEHILQKSPKGTVAIEGRQSFQKSARSTLDVLTEAPGPYEANLANITNSASAYAGHAIRENVAHEVSIISDASSIDASRSVSGGSASRRVSWSKKIGTMFSSGKENELVIPKRGGARKVGKGRSVSERL</sequence>
<evidence type="ECO:0000256" key="1">
    <source>
        <dbReference type="SAM" id="Coils"/>
    </source>
</evidence>
<dbReference type="EMBL" id="KV454296">
    <property type="protein sequence ID" value="ODQ71939.1"/>
    <property type="molecule type" value="Genomic_DNA"/>
</dbReference>
<feature type="coiled-coil region" evidence="1">
    <location>
        <begin position="461"/>
        <end position="509"/>
    </location>
</feature>
<dbReference type="Proteomes" id="UP000094385">
    <property type="component" value="Unassembled WGS sequence"/>
</dbReference>
<gene>
    <name evidence="3" type="ORF">LIPSTDRAFT_4305</name>
</gene>
<accession>A0A1E3Q2L8</accession>
<dbReference type="OrthoDB" id="10418145at2759"/>
<reference evidence="3 4" key="1">
    <citation type="journal article" date="2016" name="Proc. Natl. Acad. Sci. U.S.A.">
        <title>Comparative genomics of biotechnologically important yeasts.</title>
        <authorList>
            <person name="Riley R."/>
            <person name="Haridas S."/>
            <person name="Wolfe K.H."/>
            <person name="Lopes M.R."/>
            <person name="Hittinger C.T."/>
            <person name="Goeker M."/>
            <person name="Salamov A.A."/>
            <person name="Wisecaver J.H."/>
            <person name="Long T.M."/>
            <person name="Calvey C.H."/>
            <person name="Aerts A.L."/>
            <person name="Barry K.W."/>
            <person name="Choi C."/>
            <person name="Clum A."/>
            <person name="Coughlan A.Y."/>
            <person name="Deshpande S."/>
            <person name="Douglass A.P."/>
            <person name="Hanson S.J."/>
            <person name="Klenk H.-P."/>
            <person name="LaButti K.M."/>
            <person name="Lapidus A."/>
            <person name="Lindquist E.A."/>
            <person name="Lipzen A.M."/>
            <person name="Meier-Kolthoff J.P."/>
            <person name="Ohm R.A."/>
            <person name="Otillar R.P."/>
            <person name="Pangilinan J.L."/>
            <person name="Peng Y."/>
            <person name="Rokas A."/>
            <person name="Rosa C.A."/>
            <person name="Scheuner C."/>
            <person name="Sibirny A.A."/>
            <person name="Slot J.C."/>
            <person name="Stielow J.B."/>
            <person name="Sun H."/>
            <person name="Kurtzman C.P."/>
            <person name="Blackwell M."/>
            <person name="Grigoriev I.V."/>
            <person name="Jeffries T.W."/>
        </authorList>
    </citation>
    <scope>NUCLEOTIDE SEQUENCE [LARGE SCALE GENOMIC DNA]</scope>
    <source>
        <strain evidence="3 4">NRRL Y-11557</strain>
    </source>
</reference>
<evidence type="ECO:0000256" key="2">
    <source>
        <dbReference type="SAM" id="MobiDB-lite"/>
    </source>
</evidence>
<keyword evidence="4" id="KW-1185">Reference proteome</keyword>
<feature type="compositionally biased region" description="Polar residues" evidence="2">
    <location>
        <begin position="44"/>
        <end position="67"/>
    </location>
</feature>
<name>A0A1E3Q2L8_LIPST</name>
<evidence type="ECO:0000313" key="3">
    <source>
        <dbReference type="EMBL" id="ODQ71939.1"/>
    </source>
</evidence>
<protein>
    <submittedName>
        <fullName evidence="3">Uncharacterized protein</fullName>
    </submittedName>
</protein>
<proteinExistence type="predicted"/>
<keyword evidence="1" id="KW-0175">Coiled coil</keyword>
<dbReference type="AlphaFoldDB" id="A0A1E3Q2L8"/>
<dbReference type="STRING" id="675824.A0A1E3Q2L8"/>
<organism evidence="3 4">
    <name type="scientific">Lipomyces starkeyi NRRL Y-11557</name>
    <dbReference type="NCBI Taxonomy" id="675824"/>
    <lineage>
        <taxon>Eukaryota</taxon>
        <taxon>Fungi</taxon>
        <taxon>Dikarya</taxon>
        <taxon>Ascomycota</taxon>
        <taxon>Saccharomycotina</taxon>
        <taxon>Lipomycetes</taxon>
        <taxon>Lipomycetales</taxon>
        <taxon>Lipomycetaceae</taxon>
        <taxon>Lipomyces</taxon>
    </lineage>
</organism>
<evidence type="ECO:0000313" key="4">
    <source>
        <dbReference type="Proteomes" id="UP000094385"/>
    </source>
</evidence>